<proteinExistence type="inferred from homology"/>
<dbReference type="InterPro" id="IPR025110">
    <property type="entry name" value="AMP-bd_C"/>
</dbReference>
<name>A0A1G8DWZ5_PSEOR</name>
<keyword evidence="8" id="KW-1185">Reference proteome</keyword>
<evidence type="ECO:0000256" key="3">
    <source>
        <dbReference type="ARBA" id="ARBA00022832"/>
    </source>
</evidence>
<protein>
    <submittedName>
        <fullName evidence="7">Fatty-acyl-CoA synthase</fullName>
    </submittedName>
</protein>
<dbReference type="AlphaFoldDB" id="A0A1G8DWZ5"/>
<dbReference type="GO" id="GO:0006631">
    <property type="term" value="P:fatty acid metabolic process"/>
    <property type="evidence" value="ECO:0007669"/>
    <property type="project" value="UniProtKB-KW"/>
</dbReference>
<dbReference type="Pfam" id="PF13193">
    <property type="entry name" value="AMP-binding_C"/>
    <property type="match status" value="1"/>
</dbReference>
<dbReference type="STRING" id="366584.SAMN05216377_1298"/>
<feature type="domain" description="AMP-dependent synthetase/ligase" evidence="5">
    <location>
        <begin position="29"/>
        <end position="415"/>
    </location>
</feature>
<evidence type="ECO:0000259" key="5">
    <source>
        <dbReference type="Pfam" id="PF00501"/>
    </source>
</evidence>
<keyword evidence="4" id="KW-0443">Lipid metabolism</keyword>
<dbReference type="InterPro" id="IPR042099">
    <property type="entry name" value="ANL_N_sf"/>
</dbReference>
<dbReference type="GO" id="GO:0016874">
    <property type="term" value="F:ligase activity"/>
    <property type="evidence" value="ECO:0007669"/>
    <property type="project" value="UniProtKB-KW"/>
</dbReference>
<dbReference type="SUPFAM" id="SSF56801">
    <property type="entry name" value="Acetyl-CoA synthetase-like"/>
    <property type="match status" value="1"/>
</dbReference>
<evidence type="ECO:0000313" key="8">
    <source>
        <dbReference type="Proteomes" id="UP000198967"/>
    </source>
</evidence>
<dbReference type="FunFam" id="3.30.300.30:FF:000008">
    <property type="entry name" value="2,3-dihydroxybenzoate-AMP ligase"/>
    <property type="match status" value="1"/>
</dbReference>
<dbReference type="RefSeq" id="WP_245707897.1">
    <property type="nucleotide sequence ID" value="NZ_FNBE01000029.1"/>
</dbReference>
<evidence type="ECO:0000256" key="1">
    <source>
        <dbReference type="ARBA" id="ARBA00006432"/>
    </source>
</evidence>
<dbReference type="InterPro" id="IPR000873">
    <property type="entry name" value="AMP-dep_synth/lig_dom"/>
</dbReference>
<gene>
    <name evidence="7" type="ORF">SAMN05216377_1298</name>
</gene>
<dbReference type="PANTHER" id="PTHR43859:SF4">
    <property type="entry name" value="BUTANOATE--COA LIGASE AAE1-RELATED"/>
    <property type="match status" value="1"/>
</dbReference>
<dbReference type="EMBL" id="FNBE01000029">
    <property type="protein sequence ID" value="SDH62091.1"/>
    <property type="molecule type" value="Genomic_DNA"/>
</dbReference>
<evidence type="ECO:0000256" key="4">
    <source>
        <dbReference type="ARBA" id="ARBA00023098"/>
    </source>
</evidence>
<keyword evidence="2" id="KW-0436">Ligase</keyword>
<feature type="domain" description="AMP-binding enzyme C-terminal" evidence="6">
    <location>
        <begin position="467"/>
        <end position="541"/>
    </location>
</feature>
<dbReference type="InterPro" id="IPR045851">
    <property type="entry name" value="AMP-bd_C_sf"/>
</dbReference>
<dbReference type="Proteomes" id="UP000198967">
    <property type="component" value="Unassembled WGS sequence"/>
</dbReference>
<sequence>MPAPTRPVVTGYPSTMGDDVQLNTTTLIRHAARTHGDQEIVYRTTEGGWECYTFADAFERIARCASALAGLGAGPATRVGILDWNSRRHFELYWAVPGLAAVMVQLNLRLGPEDLAFVVNDSGSSIICVDESLLPVAEAVAPMLPGVRTWVVMTDKPWDQIRTTLPNAHHFEDLLAAAEPGFDWPEIDERSAYGACYTTGTTGRPKGVYYSHRAICLHAYALATALRMSPDDCTMLVTPMFHVQAWGLPQAATLTANKIVLPGRYGAEDLAALTDALIAEDVTVANGAPAIFGPMLDHIRTLEEKPDLRRLRMMSGATEPPLALMKGFRDLTGAEVLQVYGASETTPLVTMNWSKPGLRARLSDHELVELRRKQGLPTPLVDIRLVDAAGQDVPWDGIAQGEICMRGPWVTTGYHNMPAAEAADRFLDGYWRSGDIGTIDPDGYLKVTDRLKDVVKSGGEWISSIDMENLLMSHPSVAQAAVVGLYHPKWQERPFVLVVPRAGHEVSLADLRAHLSGAFASWQLPEAFQVVDEIPRTSVGKIDKKVIRATYGSYYGTDER</sequence>
<comment type="similarity">
    <text evidence="1">Belongs to the ATP-dependent AMP-binding enzyme family.</text>
</comment>
<evidence type="ECO:0000259" key="6">
    <source>
        <dbReference type="Pfam" id="PF13193"/>
    </source>
</evidence>
<accession>A0A1G8DWZ5</accession>
<dbReference type="Pfam" id="PF00501">
    <property type="entry name" value="AMP-binding"/>
    <property type="match status" value="1"/>
</dbReference>
<organism evidence="7 8">
    <name type="scientific">Pseudonocardia oroxyli</name>
    <dbReference type="NCBI Taxonomy" id="366584"/>
    <lineage>
        <taxon>Bacteria</taxon>
        <taxon>Bacillati</taxon>
        <taxon>Actinomycetota</taxon>
        <taxon>Actinomycetes</taxon>
        <taxon>Pseudonocardiales</taxon>
        <taxon>Pseudonocardiaceae</taxon>
        <taxon>Pseudonocardia</taxon>
    </lineage>
</organism>
<dbReference type="Gene3D" id="3.30.300.30">
    <property type="match status" value="1"/>
</dbReference>
<evidence type="ECO:0000313" key="7">
    <source>
        <dbReference type="EMBL" id="SDH62091.1"/>
    </source>
</evidence>
<reference evidence="7 8" key="1">
    <citation type="submission" date="2016-10" db="EMBL/GenBank/DDBJ databases">
        <authorList>
            <person name="de Groot N.N."/>
        </authorList>
    </citation>
    <scope>NUCLEOTIDE SEQUENCE [LARGE SCALE GENOMIC DNA]</scope>
    <source>
        <strain evidence="7 8">CGMCC 4.3143</strain>
    </source>
</reference>
<dbReference type="NCBIfam" id="NF004837">
    <property type="entry name" value="PRK06187.1"/>
    <property type="match status" value="1"/>
</dbReference>
<dbReference type="Gene3D" id="3.40.50.12780">
    <property type="entry name" value="N-terminal domain of ligase-like"/>
    <property type="match status" value="1"/>
</dbReference>
<evidence type="ECO:0000256" key="2">
    <source>
        <dbReference type="ARBA" id="ARBA00022598"/>
    </source>
</evidence>
<keyword evidence="3" id="KW-0276">Fatty acid metabolism</keyword>
<dbReference type="PANTHER" id="PTHR43859">
    <property type="entry name" value="ACYL-ACTIVATING ENZYME"/>
    <property type="match status" value="1"/>
</dbReference>